<dbReference type="InterPro" id="IPR012296">
    <property type="entry name" value="Nuclease_put_TT1808"/>
</dbReference>
<dbReference type="Proteomes" id="UP000318053">
    <property type="component" value="Unassembled WGS sequence"/>
</dbReference>
<dbReference type="EMBL" id="SJPK01000004">
    <property type="protein sequence ID" value="TWT67195.1"/>
    <property type="molecule type" value="Genomic_DNA"/>
</dbReference>
<evidence type="ECO:0000313" key="3">
    <source>
        <dbReference type="Proteomes" id="UP000318053"/>
    </source>
</evidence>
<name>A0A5C5XZ30_9BACT</name>
<accession>A0A5C5XZ30</accession>
<dbReference type="InterPro" id="IPR008538">
    <property type="entry name" value="Uma2"/>
</dbReference>
<dbReference type="SUPFAM" id="SSF52980">
    <property type="entry name" value="Restriction endonuclease-like"/>
    <property type="match status" value="1"/>
</dbReference>
<dbReference type="Gene3D" id="3.90.1570.10">
    <property type="entry name" value="tt1808, chain A"/>
    <property type="match status" value="1"/>
</dbReference>
<dbReference type="Pfam" id="PF05685">
    <property type="entry name" value="Uma2"/>
    <property type="match status" value="1"/>
</dbReference>
<organism evidence="2 3">
    <name type="scientific">Allorhodopirellula solitaria</name>
    <dbReference type="NCBI Taxonomy" id="2527987"/>
    <lineage>
        <taxon>Bacteria</taxon>
        <taxon>Pseudomonadati</taxon>
        <taxon>Planctomycetota</taxon>
        <taxon>Planctomycetia</taxon>
        <taxon>Pirellulales</taxon>
        <taxon>Pirellulaceae</taxon>
        <taxon>Allorhodopirellula</taxon>
    </lineage>
</organism>
<dbReference type="PANTHER" id="PTHR34107">
    <property type="entry name" value="SLL0198 PROTEIN-RELATED"/>
    <property type="match status" value="1"/>
</dbReference>
<protein>
    <recommendedName>
        <fullName evidence="1">Putative restriction endonuclease domain-containing protein</fullName>
    </recommendedName>
</protein>
<evidence type="ECO:0000313" key="2">
    <source>
        <dbReference type="EMBL" id="TWT67195.1"/>
    </source>
</evidence>
<dbReference type="OrthoDB" id="274259at2"/>
<dbReference type="AlphaFoldDB" id="A0A5C5XZ30"/>
<dbReference type="PANTHER" id="PTHR34107:SF1">
    <property type="entry name" value="SLL0198 PROTEIN"/>
    <property type="match status" value="1"/>
</dbReference>
<reference evidence="2 3" key="1">
    <citation type="submission" date="2019-02" db="EMBL/GenBank/DDBJ databases">
        <title>Deep-cultivation of Planctomycetes and their phenomic and genomic characterization uncovers novel biology.</title>
        <authorList>
            <person name="Wiegand S."/>
            <person name="Jogler M."/>
            <person name="Boedeker C."/>
            <person name="Pinto D."/>
            <person name="Vollmers J."/>
            <person name="Rivas-Marin E."/>
            <person name="Kohn T."/>
            <person name="Peeters S.H."/>
            <person name="Heuer A."/>
            <person name="Rast P."/>
            <person name="Oberbeckmann S."/>
            <person name="Bunk B."/>
            <person name="Jeske O."/>
            <person name="Meyerdierks A."/>
            <person name="Storesund J.E."/>
            <person name="Kallscheuer N."/>
            <person name="Luecker S."/>
            <person name="Lage O.M."/>
            <person name="Pohl T."/>
            <person name="Merkel B.J."/>
            <person name="Hornburger P."/>
            <person name="Mueller R.-W."/>
            <person name="Bruemmer F."/>
            <person name="Labrenz M."/>
            <person name="Spormann A.M."/>
            <person name="Op Den Camp H."/>
            <person name="Overmann J."/>
            <person name="Amann R."/>
            <person name="Jetten M.S.M."/>
            <person name="Mascher T."/>
            <person name="Medema M.H."/>
            <person name="Devos D.P."/>
            <person name="Kaster A.-K."/>
            <person name="Ovreas L."/>
            <person name="Rohde M."/>
            <person name="Galperin M.Y."/>
            <person name="Jogler C."/>
        </authorList>
    </citation>
    <scope>NUCLEOTIDE SEQUENCE [LARGE SCALE GENOMIC DNA]</scope>
    <source>
        <strain evidence="2 3">CA85</strain>
    </source>
</reference>
<evidence type="ECO:0000259" key="1">
    <source>
        <dbReference type="Pfam" id="PF05685"/>
    </source>
</evidence>
<gene>
    <name evidence="2" type="ORF">CA85_20440</name>
</gene>
<proteinExistence type="predicted"/>
<feature type="domain" description="Putative restriction endonuclease" evidence="1">
    <location>
        <begin position="24"/>
        <end position="180"/>
    </location>
</feature>
<dbReference type="CDD" id="cd06260">
    <property type="entry name" value="DUF820-like"/>
    <property type="match status" value="1"/>
</dbReference>
<sequence length="187" mass="20415">MSEVVQSTKPMTHREYQVAEGLAPYTELIHGKVVELNAPSRLHGLVCAEIAFLLTAHSKKHDCGAVFTNDSGILVQRSPDTVRGMDVGYCSYQRVAKGQLPEGYGGPAPEVVFEVLSKTDRWPAVLAKVADYLQADVLVVCVVDPGQRTARMFRPDGTDITLSENDTLEIPEIQPTLEAKVSDIFSS</sequence>
<comment type="caution">
    <text evidence="2">The sequence shown here is derived from an EMBL/GenBank/DDBJ whole genome shotgun (WGS) entry which is preliminary data.</text>
</comment>
<keyword evidence="3" id="KW-1185">Reference proteome</keyword>
<dbReference type="InterPro" id="IPR011335">
    <property type="entry name" value="Restrct_endonuc-II-like"/>
</dbReference>